<dbReference type="Proteomes" id="UP000198988">
    <property type="component" value="Unassembled WGS sequence"/>
</dbReference>
<evidence type="ECO:0000256" key="10">
    <source>
        <dbReference type="ARBA" id="ARBA00034923"/>
    </source>
</evidence>
<evidence type="ECO:0000256" key="6">
    <source>
        <dbReference type="ARBA" id="ARBA00023125"/>
    </source>
</evidence>
<comment type="catalytic activity">
    <reaction evidence="11">
        <text>ATP + H2O = ADP + phosphate + H(+)</text>
        <dbReference type="Rhea" id="RHEA:13065"/>
        <dbReference type="ChEBI" id="CHEBI:15377"/>
        <dbReference type="ChEBI" id="CHEBI:15378"/>
        <dbReference type="ChEBI" id="CHEBI:30616"/>
        <dbReference type="ChEBI" id="CHEBI:43474"/>
        <dbReference type="ChEBI" id="CHEBI:456216"/>
        <dbReference type="EC" id="5.6.2.4"/>
    </reaction>
</comment>
<feature type="domain" description="UvrD-like helicase ATP-binding" evidence="13">
    <location>
        <begin position="5"/>
        <end position="289"/>
    </location>
</feature>
<dbReference type="GO" id="GO:0005524">
    <property type="term" value="F:ATP binding"/>
    <property type="evidence" value="ECO:0007669"/>
    <property type="project" value="UniProtKB-UniRule"/>
</dbReference>
<feature type="binding site" evidence="12">
    <location>
        <begin position="26"/>
        <end position="33"/>
    </location>
    <ligand>
        <name>ATP</name>
        <dbReference type="ChEBI" id="CHEBI:30616"/>
    </ligand>
</feature>
<evidence type="ECO:0000256" key="1">
    <source>
        <dbReference type="ARBA" id="ARBA00009922"/>
    </source>
</evidence>
<evidence type="ECO:0000259" key="13">
    <source>
        <dbReference type="PROSITE" id="PS51198"/>
    </source>
</evidence>
<evidence type="ECO:0000256" key="4">
    <source>
        <dbReference type="ARBA" id="ARBA00022806"/>
    </source>
</evidence>
<dbReference type="InterPro" id="IPR013986">
    <property type="entry name" value="DExx_box_DNA_helicase_dom_sf"/>
</dbReference>
<dbReference type="GO" id="GO:0043138">
    <property type="term" value="F:3'-5' DNA helicase activity"/>
    <property type="evidence" value="ECO:0007669"/>
    <property type="project" value="UniProtKB-EC"/>
</dbReference>
<dbReference type="EMBL" id="CDSC02000232">
    <property type="protein sequence ID" value="SEH81392.1"/>
    <property type="molecule type" value="Genomic_DNA"/>
</dbReference>
<dbReference type="OrthoDB" id="1100019at2"/>
<dbReference type="PROSITE" id="PS51217">
    <property type="entry name" value="UVRD_HELICASE_CTER"/>
    <property type="match status" value="1"/>
</dbReference>
<dbReference type="SUPFAM" id="SSF52540">
    <property type="entry name" value="P-loop containing nucleoside triphosphate hydrolases"/>
    <property type="match status" value="1"/>
</dbReference>
<evidence type="ECO:0000256" key="3">
    <source>
        <dbReference type="ARBA" id="ARBA00022801"/>
    </source>
</evidence>
<reference evidence="16" key="1">
    <citation type="submission" date="2016-06" db="EMBL/GenBank/DDBJ databases">
        <authorList>
            <person name="Petersen J."/>
            <person name="Sayavedra L."/>
        </authorList>
    </citation>
    <scope>NUCLEOTIDE SEQUENCE [LARGE SCALE GENOMIC DNA]</scope>
    <source>
        <strain evidence="16">BazSymA</strain>
    </source>
</reference>
<dbReference type="Pfam" id="PF13361">
    <property type="entry name" value="UvrD_C"/>
    <property type="match status" value="2"/>
</dbReference>
<organism evidence="15 16">
    <name type="scientific">Bathymodiolus azoricus thioautotrophic gill symbiont</name>
    <dbReference type="NCBI Taxonomy" id="235205"/>
    <lineage>
        <taxon>Bacteria</taxon>
        <taxon>Pseudomonadati</taxon>
        <taxon>Pseudomonadota</taxon>
        <taxon>Gammaproteobacteria</taxon>
        <taxon>sulfur-oxidizing symbionts</taxon>
    </lineage>
</organism>
<protein>
    <recommendedName>
        <fullName evidence="9">DNA 3'-5' helicase</fullName>
        <ecNumber evidence="9">5.6.2.4</ecNumber>
    </recommendedName>
    <alternativeName>
        <fullName evidence="10">DNA 3'-5' helicase II</fullName>
    </alternativeName>
</protein>
<evidence type="ECO:0000256" key="12">
    <source>
        <dbReference type="PROSITE-ProRule" id="PRU00560"/>
    </source>
</evidence>
<dbReference type="PANTHER" id="PTHR11070">
    <property type="entry name" value="UVRD / RECB / PCRA DNA HELICASE FAMILY MEMBER"/>
    <property type="match status" value="1"/>
</dbReference>
<keyword evidence="4 12" id="KW-0347">Helicase</keyword>
<dbReference type="RefSeq" id="WP_090716004.1">
    <property type="nucleotide sequence ID" value="NZ_CDSC02000232.1"/>
</dbReference>
<dbReference type="InterPro" id="IPR027417">
    <property type="entry name" value="P-loop_NTPase"/>
</dbReference>
<sequence>MSHPIPLSEQQRSIVNAQNGALYVKASAGSGKTRVLTERIRVLLSRSNRKILALTFTNKAGKEIQDRLADIEDIEQRTFVGTFHGFCQSVLENHRHLLGYAEMPHIFEDESDRLELIEQAIQLTPSYAASYRKQDKKQQRDFRYRALNFIANMKLRLINEADIAAQTENENIILLYCSYQDILKSQNAIDFDDLLLKVYGLFNDYPKIAALYRRSFFAVCVDEAQDLNNAQYNLLKAMANGEFRNILMVGDPNQSIFHFNGSSPDYMDKEFVKDFQATIIELTENYRSSKAILQAAQNLIPDADQVEHIVKQGIFKLYKTKDENREAQWLAQKIQQIVGLEKHDDIEGELSYEKIAVLARNKYLFKPLEEALETTGIPHYYKMTPGALKFESSLMQIFDLALRIKINSQDELHWRRLLVALSLGYEGDVDLSNVVEKIEDTNKKVIIELVLSLADDSANFKRQLESYKENVTLEDSDEKNMLFGDINELLIHWHNYAKTTDNTSLHQFKNAMALGQTAPLSQHSGVTLSTVHTMKGQEFDIVFIIGMDDETFPDYRAVRSGGIELTQEKNNLYVAFTRSKRWLFVTWPENRTMPWGDTKRREISRFLKNFPPTEVQEESIGFCREN</sequence>
<dbReference type="Gene3D" id="1.10.486.10">
    <property type="entry name" value="PCRA, domain 4"/>
    <property type="match status" value="1"/>
</dbReference>
<dbReference type="GO" id="GO:0016887">
    <property type="term" value="F:ATP hydrolysis activity"/>
    <property type="evidence" value="ECO:0007669"/>
    <property type="project" value="RHEA"/>
</dbReference>
<dbReference type="PANTHER" id="PTHR11070:SF2">
    <property type="entry name" value="ATP-DEPENDENT DNA HELICASE SRS2"/>
    <property type="match status" value="1"/>
</dbReference>
<evidence type="ECO:0000259" key="14">
    <source>
        <dbReference type="PROSITE" id="PS51217"/>
    </source>
</evidence>
<dbReference type="AlphaFoldDB" id="A0A1H6L5E4"/>
<dbReference type="CDD" id="cd17932">
    <property type="entry name" value="DEXQc_UvrD"/>
    <property type="match status" value="1"/>
</dbReference>
<dbReference type="EC" id="5.6.2.4" evidence="9"/>
<dbReference type="InterPro" id="IPR014017">
    <property type="entry name" value="DNA_helicase_UvrD-like_C"/>
</dbReference>
<evidence type="ECO:0000256" key="5">
    <source>
        <dbReference type="ARBA" id="ARBA00022840"/>
    </source>
</evidence>
<feature type="domain" description="UvrD-like helicase C-terminal" evidence="14">
    <location>
        <begin position="270"/>
        <end position="536"/>
    </location>
</feature>
<keyword evidence="5 12" id="KW-0067">ATP-binding</keyword>
<dbReference type="GO" id="GO:0003677">
    <property type="term" value="F:DNA binding"/>
    <property type="evidence" value="ECO:0007669"/>
    <property type="project" value="UniProtKB-KW"/>
</dbReference>
<dbReference type="Gene3D" id="1.10.10.160">
    <property type="match status" value="1"/>
</dbReference>
<dbReference type="GO" id="GO:0000725">
    <property type="term" value="P:recombinational repair"/>
    <property type="evidence" value="ECO:0007669"/>
    <property type="project" value="TreeGrafter"/>
</dbReference>
<evidence type="ECO:0000256" key="8">
    <source>
        <dbReference type="ARBA" id="ARBA00034617"/>
    </source>
</evidence>
<keyword evidence="2 12" id="KW-0547">Nucleotide-binding</keyword>
<comment type="catalytic activity">
    <reaction evidence="8">
        <text>Couples ATP hydrolysis with the unwinding of duplex DNA by translocating in the 3'-5' direction.</text>
        <dbReference type="EC" id="5.6.2.4"/>
    </reaction>
</comment>
<dbReference type="Gene3D" id="3.40.50.300">
    <property type="entry name" value="P-loop containing nucleotide triphosphate hydrolases"/>
    <property type="match status" value="3"/>
</dbReference>
<keyword evidence="3 12" id="KW-0378">Hydrolase</keyword>
<evidence type="ECO:0000256" key="9">
    <source>
        <dbReference type="ARBA" id="ARBA00034808"/>
    </source>
</evidence>
<proteinExistence type="inferred from homology"/>
<comment type="similarity">
    <text evidence="1">Belongs to the helicase family. UvrD subfamily.</text>
</comment>
<evidence type="ECO:0000313" key="16">
    <source>
        <dbReference type="Proteomes" id="UP000198988"/>
    </source>
</evidence>
<evidence type="ECO:0000256" key="2">
    <source>
        <dbReference type="ARBA" id="ARBA00022741"/>
    </source>
</evidence>
<dbReference type="InterPro" id="IPR014016">
    <property type="entry name" value="UvrD-like_ATP-bd"/>
</dbReference>
<evidence type="ECO:0000313" key="15">
    <source>
        <dbReference type="EMBL" id="SEH81392.1"/>
    </source>
</evidence>
<gene>
    <name evidence="15" type="ORF">BAZSYMA_ACONTIG03946_2</name>
</gene>
<dbReference type="Pfam" id="PF00580">
    <property type="entry name" value="UvrD-helicase"/>
    <property type="match status" value="1"/>
</dbReference>
<evidence type="ECO:0000256" key="11">
    <source>
        <dbReference type="ARBA" id="ARBA00048988"/>
    </source>
</evidence>
<name>A0A1H6L5E4_9GAMM</name>
<keyword evidence="7" id="KW-0413">Isomerase</keyword>
<dbReference type="PROSITE" id="PS51198">
    <property type="entry name" value="UVRD_HELICASE_ATP_BIND"/>
    <property type="match status" value="1"/>
</dbReference>
<dbReference type="InterPro" id="IPR000212">
    <property type="entry name" value="DNA_helicase_UvrD/REP"/>
</dbReference>
<evidence type="ECO:0000256" key="7">
    <source>
        <dbReference type="ARBA" id="ARBA00023235"/>
    </source>
</evidence>
<accession>A0A1H6L5E4</accession>
<keyword evidence="6" id="KW-0238">DNA-binding</keyword>